<comment type="caution">
    <text evidence="2">The sequence shown here is derived from an EMBL/GenBank/DDBJ whole genome shotgun (WGS) entry which is preliminary data.</text>
</comment>
<accession>X1KHY1</accession>
<dbReference type="EMBL" id="BARU01036478">
    <property type="protein sequence ID" value="GAH89744.1"/>
    <property type="molecule type" value="Genomic_DNA"/>
</dbReference>
<feature type="region of interest" description="Disordered" evidence="1">
    <location>
        <begin position="103"/>
        <end position="122"/>
    </location>
</feature>
<sequence>MYLPGNSSTLLNNSLPLYPPTDIQISPVRHNSSYKAEKGIDYQQGKIVSLHNPGKSLTELAQSHMSNGEEDGGTSCQENSHPFLKEKGCRHNRSEGVEQKAAVQSIGVDNQQDAKQEVAYQN</sequence>
<proteinExistence type="predicted"/>
<feature type="region of interest" description="Disordered" evidence="1">
    <location>
        <begin position="1"/>
        <end position="21"/>
    </location>
</feature>
<feature type="region of interest" description="Disordered" evidence="1">
    <location>
        <begin position="61"/>
        <end position="96"/>
    </location>
</feature>
<evidence type="ECO:0000256" key="1">
    <source>
        <dbReference type="SAM" id="MobiDB-lite"/>
    </source>
</evidence>
<feature type="compositionally biased region" description="Polar residues" evidence="1">
    <location>
        <begin position="107"/>
        <end position="122"/>
    </location>
</feature>
<organism evidence="2">
    <name type="scientific">marine sediment metagenome</name>
    <dbReference type="NCBI Taxonomy" id="412755"/>
    <lineage>
        <taxon>unclassified sequences</taxon>
        <taxon>metagenomes</taxon>
        <taxon>ecological metagenomes</taxon>
    </lineage>
</organism>
<feature type="compositionally biased region" description="Basic and acidic residues" evidence="1">
    <location>
        <begin position="83"/>
        <end position="96"/>
    </location>
</feature>
<name>X1KHY1_9ZZZZ</name>
<feature type="compositionally biased region" description="Low complexity" evidence="1">
    <location>
        <begin position="1"/>
        <end position="16"/>
    </location>
</feature>
<reference evidence="2" key="1">
    <citation type="journal article" date="2014" name="Front. Microbiol.">
        <title>High frequency of phylogenetically diverse reductive dehalogenase-homologous genes in deep subseafloor sedimentary metagenomes.</title>
        <authorList>
            <person name="Kawai M."/>
            <person name="Futagami T."/>
            <person name="Toyoda A."/>
            <person name="Takaki Y."/>
            <person name="Nishi S."/>
            <person name="Hori S."/>
            <person name="Arai W."/>
            <person name="Tsubouchi T."/>
            <person name="Morono Y."/>
            <person name="Uchiyama I."/>
            <person name="Ito T."/>
            <person name="Fujiyama A."/>
            <person name="Inagaki F."/>
            <person name="Takami H."/>
        </authorList>
    </citation>
    <scope>NUCLEOTIDE SEQUENCE</scope>
    <source>
        <strain evidence="2">Expedition CK06-06</strain>
    </source>
</reference>
<dbReference type="AlphaFoldDB" id="X1KHY1"/>
<evidence type="ECO:0000313" key="2">
    <source>
        <dbReference type="EMBL" id="GAH89744.1"/>
    </source>
</evidence>
<protein>
    <submittedName>
        <fullName evidence="2">Uncharacterized protein</fullName>
    </submittedName>
</protein>
<gene>
    <name evidence="2" type="ORF">S03H2_56955</name>
</gene>